<keyword evidence="3 9" id="KW-0489">Methyltransferase</keyword>
<evidence type="ECO:0000256" key="4">
    <source>
        <dbReference type="ARBA" id="ARBA00022679"/>
    </source>
</evidence>
<dbReference type="Proteomes" id="UP001595783">
    <property type="component" value="Unassembled WGS sequence"/>
</dbReference>
<dbReference type="InterPro" id="IPR003356">
    <property type="entry name" value="DNA_methylase_A-5"/>
</dbReference>
<dbReference type="RefSeq" id="WP_382262849.1">
    <property type="nucleotide sequence ID" value="NZ_JBHRZO010000060.1"/>
</dbReference>
<gene>
    <name evidence="9" type="ORF">ACFOPX_08325</name>
</gene>
<evidence type="ECO:0000313" key="9">
    <source>
        <dbReference type="EMBL" id="MFC3848512.1"/>
    </source>
</evidence>
<comment type="catalytic activity">
    <reaction evidence="7">
        <text>a 2'-deoxyadenosine in DNA + S-adenosyl-L-methionine = an N(6)-methyl-2'-deoxyadenosine in DNA + S-adenosyl-L-homocysteine + H(+)</text>
        <dbReference type="Rhea" id="RHEA:15197"/>
        <dbReference type="Rhea" id="RHEA-COMP:12418"/>
        <dbReference type="Rhea" id="RHEA-COMP:12419"/>
        <dbReference type="ChEBI" id="CHEBI:15378"/>
        <dbReference type="ChEBI" id="CHEBI:57856"/>
        <dbReference type="ChEBI" id="CHEBI:59789"/>
        <dbReference type="ChEBI" id="CHEBI:90615"/>
        <dbReference type="ChEBI" id="CHEBI:90616"/>
        <dbReference type="EC" id="2.1.1.72"/>
    </reaction>
</comment>
<evidence type="ECO:0000256" key="5">
    <source>
        <dbReference type="ARBA" id="ARBA00022691"/>
    </source>
</evidence>
<dbReference type="EMBL" id="JBHRZO010000060">
    <property type="protein sequence ID" value="MFC3848512.1"/>
    <property type="molecule type" value="Genomic_DNA"/>
</dbReference>
<keyword evidence="4" id="KW-0808">Transferase</keyword>
<evidence type="ECO:0000256" key="3">
    <source>
        <dbReference type="ARBA" id="ARBA00022603"/>
    </source>
</evidence>
<dbReference type="Gene3D" id="3.40.50.150">
    <property type="entry name" value="Vaccinia Virus protein VP39"/>
    <property type="match status" value="1"/>
</dbReference>
<protein>
    <recommendedName>
        <fullName evidence="2">site-specific DNA-methyltransferase (adenine-specific)</fullName>
        <ecNumber evidence="2">2.1.1.72</ecNumber>
    </recommendedName>
</protein>
<evidence type="ECO:0000256" key="7">
    <source>
        <dbReference type="ARBA" id="ARBA00047942"/>
    </source>
</evidence>
<dbReference type="PANTHER" id="PTHR42933">
    <property type="entry name" value="SLR6095 PROTEIN"/>
    <property type="match status" value="1"/>
</dbReference>
<comment type="similarity">
    <text evidence="1">Belongs to the N(4)/N(6)-methyltransferase family.</text>
</comment>
<comment type="caution">
    <text evidence="9">The sequence shown here is derived from an EMBL/GenBank/DDBJ whole genome shotgun (WGS) entry which is preliminary data.</text>
</comment>
<dbReference type="SUPFAM" id="SSF53335">
    <property type="entry name" value="S-adenosyl-L-methionine-dependent methyltransferases"/>
    <property type="match status" value="1"/>
</dbReference>
<evidence type="ECO:0000313" key="10">
    <source>
        <dbReference type="Proteomes" id="UP001595783"/>
    </source>
</evidence>
<keyword evidence="10" id="KW-1185">Reference proteome</keyword>
<feature type="domain" description="DNA methylase adenine-specific" evidence="8">
    <location>
        <begin position="29"/>
        <end position="152"/>
    </location>
</feature>
<dbReference type="InterPro" id="IPR051537">
    <property type="entry name" value="DNA_Adenine_Mtase"/>
</dbReference>
<accession>A0ABV7ZMK3</accession>
<dbReference type="EC" id="2.1.1.72" evidence="2"/>
<keyword evidence="6" id="KW-0680">Restriction system</keyword>
<evidence type="ECO:0000256" key="6">
    <source>
        <dbReference type="ARBA" id="ARBA00022747"/>
    </source>
</evidence>
<dbReference type="InterPro" id="IPR029063">
    <property type="entry name" value="SAM-dependent_MTases_sf"/>
</dbReference>
<dbReference type="GO" id="GO:0032259">
    <property type="term" value="P:methylation"/>
    <property type="evidence" value="ECO:0007669"/>
    <property type="project" value="UniProtKB-KW"/>
</dbReference>
<keyword evidence="5" id="KW-0949">S-adenosyl-L-methionine</keyword>
<evidence type="ECO:0000259" key="8">
    <source>
        <dbReference type="Pfam" id="PF02384"/>
    </source>
</evidence>
<dbReference type="Pfam" id="PF02384">
    <property type="entry name" value="N6_Mtase"/>
    <property type="match status" value="1"/>
</dbReference>
<sequence length="245" mass="27437">GVLNMLLFGDGSANFLHKDSLKEFEGFYEQGEGKENERFPANVFLLNPPYSVEGKGFIFVERALERMEKGRAVVIIQENAGSGNGLPYTKEILEHSTLLASIKMPTDLFVGKSSVQTAIYVFEVGTPHSEDKLVKFIDFSNDGYTRAARKKARASTNLRDTDHAKERYAELVALALGKKRATNFYKDHYIEDTINLKGKDWTYAQHQKIDTMPQMGNFKGSVAEFLAYEVSLVLKGTEGKPLTHA</sequence>
<dbReference type="GO" id="GO:0008168">
    <property type="term" value="F:methyltransferase activity"/>
    <property type="evidence" value="ECO:0007669"/>
    <property type="project" value="UniProtKB-KW"/>
</dbReference>
<name>A0ABV7ZMK3_9HELI</name>
<feature type="non-terminal residue" evidence="9">
    <location>
        <position position="1"/>
    </location>
</feature>
<dbReference type="PANTHER" id="PTHR42933:SF1">
    <property type="entry name" value="SITE-SPECIFIC DNA-METHYLTRANSFERASE (ADENINE-SPECIFIC)"/>
    <property type="match status" value="1"/>
</dbReference>
<reference evidence="10" key="1">
    <citation type="journal article" date="2019" name="Int. J. Syst. Evol. Microbiol.">
        <title>The Global Catalogue of Microorganisms (GCM) 10K type strain sequencing project: providing services to taxonomists for standard genome sequencing and annotation.</title>
        <authorList>
            <consortium name="The Broad Institute Genomics Platform"/>
            <consortium name="The Broad Institute Genome Sequencing Center for Infectious Disease"/>
            <person name="Wu L."/>
            <person name="Ma J."/>
        </authorList>
    </citation>
    <scope>NUCLEOTIDE SEQUENCE [LARGE SCALE GENOMIC DNA]</scope>
    <source>
        <strain evidence="10">CCUG 53816</strain>
    </source>
</reference>
<evidence type="ECO:0000256" key="2">
    <source>
        <dbReference type="ARBA" id="ARBA00011900"/>
    </source>
</evidence>
<proteinExistence type="inferred from homology"/>
<evidence type="ECO:0000256" key="1">
    <source>
        <dbReference type="ARBA" id="ARBA00006594"/>
    </source>
</evidence>
<organism evidence="9 10">
    <name type="scientific">Helicobacter baculiformis</name>
    <dbReference type="NCBI Taxonomy" id="427351"/>
    <lineage>
        <taxon>Bacteria</taxon>
        <taxon>Pseudomonadati</taxon>
        <taxon>Campylobacterota</taxon>
        <taxon>Epsilonproteobacteria</taxon>
        <taxon>Campylobacterales</taxon>
        <taxon>Helicobacteraceae</taxon>
        <taxon>Helicobacter</taxon>
    </lineage>
</organism>